<keyword evidence="3" id="KW-0238">DNA-binding</keyword>
<dbReference type="Gene3D" id="1.10.10.10">
    <property type="entry name" value="Winged helix-like DNA-binding domain superfamily/Winged helix DNA-binding domain"/>
    <property type="match status" value="1"/>
</dbReference>
<dbReference type="SUPFAM" id="SSF53850">
    <property type="entry name" value="Periplasmic binding protein-like II"/>
    <property type="match status" value="1"/>
</dbReference>
<dbReference type="Gene3D" id="3.40.190.10">
    <property type="entry name" value="Periplasmic binding protein-like II"/>
    <property type="match status" value="2"/>
</dbReference>
<protein>
    <submittedName>
        <fullName evidence="6">LysR family transcriptional regulator</fullName>
    </submittedName>
</protein>
<dbReference type="Pfam" id="PF00126">
    <property type="entry name" value="HTH_1"/>
    <property type="match status" value="1"/>
</dbReference>
<feature type="domain" description="HTH lysR-type" evidence="5">
    <location>
        <begin position="6"/>
        <end position="63"/>
    </location>
</feature>
<dbReference type="PROSITE" id="PS50931">
    <property type="entry name" value="HTH_LYSR"/>
    <property type="match status" value="1"/>
</dbReference>
<accession>A0ABQ5ZPG2</accession>
<dbReference type="InterPro" id="IPR058163">
    <property type="entry name" value="LysR-type_TF_proteobact-type"/>
</dbReference>
<keyword evidence="4" id="KW-0804">Transcription</keyword>
<evidence type="ECO:0000256" key="3">
    <source>
        <dbReference type="ARBA" id="ARBA00023125"/>
    </source>
</evidence>
<organism evidence="6 7">
    <name type="scientific">Shinella yambaruensis</name>
    <dbReference type="NCBI Taxonomy" id="415996"/>
    <lineage>
        <taxon>Bacteria</taxon>
        <taxon>Pseudomonadati</taxon>
        <taxon>Pseudomonadota</taxon>
        <taxon>Alphaproteobacteria</taxon>
        <taxon>Hyphomicrobiales</taxon>
        <taxon>Rhizobiaceae</taxon>
        <taxon>Shinella</taxon>
    </lineage>
</organism>
<evidence type="ECO:0000313" key="6">
    <source>
        <dbReference type="EMBL" id="GLR52599.1"/>
    </source>
</evidence>
<keyword evidence="2" id="KW-0805">Transcription regulation</keyword>
<dbReference type="PANTHER" id="PTHR30537">
    <property type="entry name" value="HTH-TYPE TRANSCRIPTIONAL REGULATOR"/>
    <property type="match status" value="1"/>
</dbReference>
<evidence type="ECO:0000256" key="4">
    <source>
        <dbReference type="ARBA" id="ARBA00023163"/>
    </source>
</evidence>
<proteinExistence type="inferred from homology"/>
<dbReference type="PANTHER" id="PTHR30537:SF79">
    <property type="entry name" value="TRANSCRIPTIONAL REGULATOR-RELATED"/>
    <property type="match status" value="1"/>
</dbReference>
<dbReference type="Pfam" id="PF03466">
    <property type="entry name" value="LysR_substrate"/>
    <property type="match status" value="1"/>
</dbReference>
<evidence type="ECO:0000256" key="2">
    <source>
        <dbReference type="ARBA" id="ARBA00023015"/>
    </source>
</evidence>
<dbReference type="InterPro" id="IPR036388">
    <property type="entry name" value="WH-like_DNA-bd_sf"/>
</dbReference>
<dbReference type="SUPFAM" id="SSF46785">
    <property type="entry name" value="Winged helix' DNA-binding domain"/>
    <property type="match status" value="1"/>
</dbReference>
<comment type="similarity">
    <text evidence="1">Belongs to the LysR transcriptional regulatory family.</text>
</comment>
<dbReference type="InterPro" id="IPR036390">
    <property type="entry name" value="WH_DNA-bd_sf"/>
</dbReference>
<dbReference type="Proteomes" id="UP001156702">
    <property type="component" value="Unassembled WGS sequence"/>
</dbReference>
<dbReference type="InterPro" id="IPR005119">
    <property type="entry name" value="LysR_subst-bd"/>
</dbReference>
<dbReference type="RefSeq" id="WP_244768565.1">
    <property type="nucleotide sequence ID" value="NZ_BSOP01000030.1"/>
</dbReference>
<reference evidence="7" key="1">
    <citation type="journal article" date="2019" name="Int. J. Syst. Evol. Microbiol.">
        <title>The Global Catalogue of Microorganisms (GCM) 10K type strain sequencing project: providing services to taxonomists for standard genome sequencing and annotation.</title>
        <authorList>
            <consortium name="The Broad Institute Genomics Platform"/>
            <consortium name="The Broad Institute Genome Sequencing Center for Infectious Disease"/>
            <person name="Wu L."/>
            <person name="Ma J."/>
        </authorList>
    </citation>
    <scope>NUCLEOTIDE SEQUENCE [LARGE SCALE GENOMIC DNA]</scope>
    <source>
        <strain evidence="7">NBRC 102122</strain>
    </source>
</reference>
<dbReference type="InterPro" id="IPR000847">
    <property type="entry name" value="LysR_HTH_N"/>
</dbReference>
<dbReference type="EMBL" id="BSOP01000030">
    <property type="protein sequence ID" value="GLR52599.1"/>
    <property type="molecule type" value="Genomic_DNA"/>
</dbReference>
<evidence type="ECO:0000313" key="7">
    <source>
        <dbReference type="Proteomes" id="UP001156702"/>
    </source>
</evidence>
<name>A0ABQ5ZPG2_9HYPH</name>
<gene>
    <name evidence="6" type="ORF">GCM10007923_38130</name>
</gene>
<keyword evidence="7" id="KW-1185">Reference proteome</keyword>
<evidence type="ECO:0000256" key="1">
    <source>
        <dbReference type="ARBA" id="ARBA00009437"/>
    </source>
</evidence>
<comment type="caution">
    <text evidence="6">The sequence shown here is derived from an EMBL/GenBank/DDBJ whole genome shotgun (WGS) entry which is preliminary data.</text>
</comment>
<sequence length="302" mass="32652">MSRLPPYLQYLPAFEATARLGGVRHAAEELNLSPSAVSLQLKKLSEATGIVLFQKAGRNVALTQAGKDFSQAVAISLSQLDTATRASRKITTGDQPAALSVSVPTALGIAWLTAAIVDFAQSNGIVSLTINEAVTAADVDWDKNDLAIVYDNPPFTGKYWRSLSEVRLCAVCSPTLFPRLDLRNRDRKLSSVVLLHEDDGGEWAKWSVAARIGLEGNIRVRVNSVAQAIASAVQGRGVALVSDVLTRNYLSEGRLIQPFSTTINAAREYYIVCPVDRAGDPVLRALADRVIEQLRPGRDQNA</sequence>
<evidence type="ECO:0000259" key="5">
    <source>
        <dbReference type="PROSITE" id="PS50931"/>
    </source>
</evidence>